<organism evidence="2">
    <name type="scientific">Solanum chacoense</name>
    <name type="common">Chaco potato</name>
    <dbReference type="NCBI Taxonomy" id="4108"/>
    <lineage>
        <taxon>Eukaryota</taxon>
        <taxon>Viridiplantae</taxon>
        <taxon>Streptophyta</taxon>
        <taxon>Embryophyta</taxon>
        <taxon>Tracheophyta</taxon>
        <taxon>Spermatophyta</taxon>
        <taxon>Magnoliopsida</taxon>
        <taxon>eudicotyledons</taxon>
        <taxon>Gunneridae</taxon>
        <taxon>Pentapetalae</taxon>
        <taxon>asterids</taxon>
        <taxon>lamiids</taxon>
        <taxon>Solanales</taxon>
        <taxon>Solanaceae</taxon>
        <taxon>Solanoideae</taxon>
        <taxon>Solaneae</taxon>
        <taxon>Solanum</taxon>
    </lineage>
</organism>
<feature type="transmembrane region" description="Helical" evidence="1">
    <location>
        <begin position="20"/>
        <end position="46"/>
    </location>
</feature>
<reference evidence="2" key="1">
    <citation type="submission" date="2015-12" db="EMBL/GenBank/DDBJ databases">
        <title>Gene expression during late stages of embryo sac development: a critical building block for successful pollen-pistil interactions.</title>
        <authorList>
            <person name="Liu Y."/>
            <person name="Joly V."/>
            <person name="Sabar M."/>
            <person name="Matton D.P."/>
        </authorList>
    </citation>
    <scope>NUCLEOTIDE SEQUENCE</scope>
</reference>
<evidence type="ECO:0000256" key="1">
    <source>
        <dbReference type="SAM" id="Phobius"/>
    </source>
</evidence>
<evidence type="ECO:0000313" key="2">
    <source>
        <dbReference type="EMBL" id="JAP07331.1"/>
    </source>
</evidence>
<accession>A0A0V0GH57</accession>
<protein>
    <submittedName>
        <fullName evidence="2">Putative ovule protein</fullName>
    </submittedName>
</protein>
<dbReference type="EMBL" id="GEDG01038983">
    <property type="protein sequence ID" value="JAP07331.1"/>
    <property type="molecule type" value="Transcribed_RNA"/>
</dbReference>
<feature type="non-terminal residue" evidence="2">
    <location>
        <position position="1"/>
    </location>
</feature>
<keyword evidence="1" id="KW-0472">Membrane</keyword>
<keyword evidence="1" id="KW-0812">Transmembrane</keyword>
<dbReference type="AlphaFoldDB" id="A0A0V0GH57"/>
<name>A0A0V0GH57_SOLCH</name>
<sequence>KGRCKVRVHPTLLIPHLWDYTGYVVVLSFIVIDMTFPGLLGFFFYLSKKSYFYFLSVCFCGNICSS</sequence>
<proteinExistence type="predicted"/>
<keyword evidence="1" id="KW-1133">Transmembrane helix</keyword>